<dbReference type="EMBL" id="JAACXV010000073">
    <property type="protein sequence ID" value="KAF7284650.1"/>
    <property type="molecule type" value="Genomic_DNA"/>
</dbReference>
<evidence type="ECO:0000313" key="2">
    <source>
        <dbReference type="EMBL" id="KAF7284650.1"/>
    </source>
</evidence>
<feature type="compositionally biased region" description="Basic residues" evidence="1">
    <location>
        <begin position="1"/>
        <end position="11"/>
    </location>
</feature>
<accession>A0A834IVG8</accession>
<evidence type="ECO:0000256" key="1">
    <source>
        <dbReference type="SAM" id="MobiDB-lite"/>
    </source>
</evidence>
<feature type="compositionally biased region" description="Polar residues" evidence="1">
    <location>
        <begin position="16"/>
        <end position="26"/>
    </location>
</feature>
<comment type="caution">
    <text evidence="2">The sequence shown here is derived from an EMBL/GenBank/DDBJ whole genome shotgun (WGS) entry which is preliminary data.</text>
</comment>
<keyword evidence="3" id="KW-1185">Reference proteome</keyword>
<reference evidence="2" key="1">
    <citation type="submission" date="2020-08" db="EMBL/GenBank/DDBJ databases">
        <title>Genome sequencing and assembly of the red palm weevil Rhynchophorus ferrugineus.</title>
        <authorList>
            <person name="Dias G.B."/>
            <person name="Bergman C.M."/>
            <person name="Manee M."/>
        </authorList>
    </citation>
    <scope>NUCLEOTIDE SEQUENCE</scope>
    <source>
        <strain evidence="2">AA-2017</strain>
        <tissue evidence="2">Whole larva</tissue>
    </source>
</reference>
<dbReference type="AlphaFoldDB" id="A0A834IVG8"/>
<feature type="region of interest" description="Disordered" evidence="1">
    <location>
        <begin position="1"/>
        <end position="52"/>
    </location>
</feature>
<organism evidence="2 3">
    <name type="scientific">Rhynchophorus ferrugineus</name>
    <name type="common">Red palm weevil</name>
    <name type="synonym">Curculio ferrugineus</name>
    <dbReference type="NCBI Taxonomy" id="354439"/>
    <lineage>
        <taxon>Eukaryota</taxon>
        <taxon>Metazoa</taxon>
        <taxon>Ecdysozoa</taxon>
        <taxon>Arthropoda</taxon>
        <taxon>Hexapoda</taxon>
        <taxon>Insecta</taxon>
        <taxon>Pterygota</taxon>
        <taxon>Neoptera</taxon>
        <taxon>Endopterygota</taxon>
        <taxon>Coleoptera</taxon>
        <taxon>Polyphaga</taxon>
        <taxon>Cucujiformia</taxon>
        <taxon>Curculionidae</taxon>
        <taxon>Dryophthorinae</taxon>
        <taxon>Rhynchophorus</taxon>
    </lineage>
</organism>
<name>A0A834IVG8_RHYFE</name>
<proteinExistence type="predicted"/>
<dbReference type="Proteomes" id="UP000625711">
    <property type="component" value="Unassembled WGS sequence"/>
</dbReference>
<feature type="compositionally biased region" description="Basic and acidic residues" evidence="1">
    <location>
        <begin position="30"/>
        <end position="47"/>
    </location>
</feature>
<gene>
    <name evidence="2" type="ORF">GWI33_021836</name>
</gene>
<protein>
    <submittedName>
        <fullName evidence="2">Uncharacterized protein</fullName>
    </submittedName>
</protein>
<sequence>MTGVEKKRRKNRLESRSQMSTASQPVFSKGETRKEEDSEREQPKNKDTSGPFIFSATARKVIPEGLQDAAGVANKPVVYHARILFYLVPVDVDGACSFSEMRRDEVVCNIGDELPRGLISRFCQVVAFDDISQAAKPKALLGAFD</sequence>
<evidence type="ECO:0000313" key="3">
    <source>
        <dbReference type="Proteomes" id="UP000625711"/>
    </source>
</evidence>